<evidence type="ECO:0000313" key="4">
    <source>
        <dbReference type="WBParaSite" id="PEQ_0000593101-mRNA-1"/>
    </source>
</evidence>
<keyword evidence="3" id="KW-1185">Reference proteome</keyword>
<organism evidence="3 4">
    <name type="scientific">Parascaris equorum</name>
    <name type="common">Equine roundworm</name>
    <dbReference type="NCBI Taxonomy" id="6256"/>
    <lineage>
        <taxon>Eukaryota</taxon>
        <taxon>Metazoa</taxon>
        <taxon>Ecdysozoa</taxon>
        <taxon>Nematoda</taxon>
        <taxon>Chromadorea</taxon>
        <taxon>Rhabditida</taxon>
        <taxon>Spirurina</taxon>
        <taxon>Ascaridomorpha</taxon>
        <taxon>Ascaridoidea</taxon>
        <taxon>Ascarididae</taxon>
        <taxon>Parascaris</taxon>
    </lineage>
</organism>
<protein>
    <submittedName>
        <fullName evidence="4">Uncharacterized protein</fullName>
    </submittedName>
</protein>
<keyword evidence="2" id="KW-0472">Membrane</keyword>
<keyword evidence="2" id="KW-0812">Transmembrane</keyword>
<dbReference type="AlphaFoldDB" id="A0A914RHA6"/>
<evidence type="ECO:0000256" key="1">
    <source>
        <dbReference type="SAM" id="MobiDB-lite"/>
    </source>
</evidence>
<feature type="transmembrane region" description="Helical" evidence="2">
    <location>
        <begin position="6"/>
        <end position="25"/>
    </location>
</feature>
<reference evidence="4" key="1">
    <citation type="submission" date="2022-11" db="UniProtKB">
        <authorList>
            <consortium name="WormBaseParasite"/>
        </authorList>
    </citation>
    <scope>IDENTIFICATION</scope>
</reference>
<sequence length="166" mass="18766">MHAIQLTIAVVLGEVIGRFIFSAFFPPPEMTNAQQQLHVAGSDRLFATVTDFNVTAIAADTVIFNYYPYQHCHYLSLIMAIISIISGFMSLRVRLIDDNKSKINATTKGETNEDRIDDLIELQTRVEATAKKESSIDQRKDIEVKANEYRSQPADELRSEGSELRR</sequence>
<accession>A0A914RHA6</accession>
<feature type="region of interest" description="Disordered" evidence="1">
    <location>
        <begin position="130"/>
        <end position="166"/>
    </location>
</feature>
<proteinExistence type="predicted"/>
<keyword evidence="2" id="KW-1133">Transmembrane helix</keyword>
<dbReference type="Proteomes" id="UP000887564">
    <property type="component" value="Unplaced"/>
</dbReference>
<dbReference type="WBParaSite" id="PEQ_0000593101-mRNA-1">
    <property type="protein sequence ID" value="PEQ_0000593101-mRNA-1"/>
    <property type="gene ID" value="PEQ_0000593101"/>
</dbReference>
<feature type="transmembrane region" description="Helical" evidence="2">
    <location>
        <begin position="73"/>
        <end position="93"/>
    </location>
</feature>
<evidence type="ECO:0000313" key="3">
    <source>
        <dbReference type="Proteomes" id="UP000887564"/>
    </source>
</evidence>
<name>A0A914RHA6_PAREQ</name>
<evidence type="ECO:0000256" key="2">
    <source>
        <dbReference type="SAM" id="Phobius"/>
    </source>
</evidence>